<keyword evidence="2" id="KW-0653">Protein transport</keyword>
<organism evidence="7 8">
    <name type="scientific">Zea mays</name>
    <name type="common">Maize</name>
    <dbReference type="NCBI Taxonomy" id="4577"/>
    <lineage>
        <taxon>Eukaryota</taxon>
        <taxon>Viridiplantae</taxon>
        <taxon>Streptophyta</taxon>
        <taxon>Embryophyta</taxon>
        <taxon>Tracheophyta</taxon>
        <taxon>Spermatophyta</taxon>
        <taxon>Magnoliopsida</taxon>
        <taxon>Liliopsida</taxon>
        <taxon>Poales</taxon>
        <taxon>Poaceae</taxon>
        <taxon>PACMAD clade</taxon>
        <taxon>Panicoideae</taxon>
        <taxon>Andropogonodae</taxon>
        <taxon>Andropogoneae</taxon>
        <taxon>Tripsacinae</taxon>
        <taxon>Zea</taxon>
    </lineage>
</organism>
<evidence type="ECO:0000256" key="4">
    <source>
        <dbReference type="ARBA" id="ARBA00047761"/>
    </source>
</evidence>
<feature type="domain" description="PPM-type phosphatase" evidence="6">
    <location>
        <begin position="1"/>
        <end position="149"/>
    </location>
</feature>
<comment type="subcellular location">
    <subcellularLocation>
        <location evidence="3">Endomembrane system</location>
        <topology evidence="3">Single-pass type IV membrane protein</topology>
    </subcellularLocation>
</comment>
<dbReference type="PANTHER" id="PTHR45837">
    <property type="entry name" value="VESICLE-TRAFFICKING PROTEIN SEC22B"/>
    <property type="match status" value="1"/>
</dbReference>
<dbReference type="ExpressionAtlas" id="A0A3L6FC61">
    <property type="expression patterns" value="baseline"/>
</dbReference>
<gene>
    <name evidence="7" type="primary">Os04g0449400_7</name>
    <name evidence="7" type="ORF">Zm00014a_038504</name>
</gene>
<dbReference type="GO" id="GO:0006888">
    <property type="term" value="P:endoplasmic reticulum to Golgi vesicle-mediated transport"/>
    <property type="evidence" value="ECO:0007669"/>
    <property type="project" value="InterPro"/>
</dbReference>
<evidence type="ECO:0000313" key="8">
    <source>
        <dbReference type="Proteomes" id="UP000251960"/>
    </source>
</evidence>
<protein>
    <recommendedName>
        <fullName evidence="1">protein-serine/threonine phosphatase</fullName>
        <ecNumber evidence="1">3.1.3.16</ecNumber>
    </recommendedName>
</protein>
<evidence type="ECO:0000313" key="7">
    <source>
        <dbReference type="EMBL" id="PWZ30679.1"/>
    </source>
</evidence>
<dbReference type="Gene3D" id="3.60.40.10">
    <property type="entry name" value="PPM-type phosphatase domain"/>
    <property type="match status" value="1"/>
</dbReference>
<evidence type="ECO:0000256" key="3">
    <source>
        <dbReference type="ARBA" id="ARBA00046280"/>
    </source>
</evidence>
<dbReference type="InterPro" id="IPR044565">
    <property type="entry name" value="Sec22"/>
</dbReference>
<evidence type="ECO:0000256" key="5">
    <source>
        <dbReference type="ARBA" id="ARBA00048336"/>
    </source>
</evidence>
<evidence type="ECO:0000259" key="6">
    <source>
        <dbReference type="PROSITE" id="PS51746"/>
    </source>
</evidence>
<dbReference type="CDD" id="cd00143">
    <property type="entry name" value="PP2Cc"/>
    <property type="match status" value="1"/>
</dbReference>
<dbReference type="Proteomes" id="UP000251960">
    <property type="component" value="Chromosome 3"/>
</dbReference>
<dbReference type="InterPro" id="IPR036457">
    <property type="entry name" value="PPM-type-like_dom_sf"/>
</dbReference>
<dbReference type="GO" id="GO:0005484">
    <property type="term" value="F:SNAP receptor activity"/>
    <property type="evidence" value="ECO:0007669"/>
    <property type="project" value="InterPro"/>
</dbReference>
<dbReference type="GO" id="GO:0004722">
    <property type="term" value="F:protein serine/threonine phosphatase activity"/>
    <property type="evidence" value="ECO:0007669"/>
    <property type="project" value="UniProtKB-EC"/>
</dbReference>
<accession>A0A3L6FC61</accession>
<dbReference type="EMBL" id="NCVQ01000004">
    <property type="protein sequence ID" value="PWZ30679.1"/>
    <property type="molecule type" value="Genomic_DNA"/>
</dbReference>
<dbReference type="PROSITE" id="PS51746">
    <property type="entry name" value="PPM_2"/>
    <property type="match status" value="1"/>
</dbReference>
<dbReference type="InterPro" id="IPR001932">
    <property type="entry name" value="PPM-type_phosphatase-like_dom"/>
</dbReference>
<sequence length="388" mass="43744">MITCVIDGRPLAEGLDDGQDQKDTDFYKQQAKLLFKNLSKGHHEASRMSIETWPYYFQYPCGLCLSRSIGDQDVGEFIIPDPYVKQIKLSNAGGRLIISSDGVWDALIAEMTFKCARGLPPEAAAEQIVKEAVEAKGLRDDTTCIVIDIISPYKPKRTIQSQRTPGKGLVLLKNFFLRKTTSDSLTLPDEDNYPEPDLEEVFEDGCPSLSRRYHWNSVFSLTNNDLVAPEKEGVMIPQSVKCAGSGTWNHQAEKMAAILLSLDLNKRRGCPLYNYEKEVNTGNPYDVEILDIPTNPKKRKLLHVLDDNEVVFEDEEGPITQTDLQRWFVDDWDKRTPVKVSTDGCTNDFLMAGLSTKDMPVTKADLIDVLCDYIMAIQDDMALEMTWV</sequence>
<keyword evidence="2" id="KW-0813">Transport</keyword>
<evidence type="ECO:0000256" key="1">
    <source>
        <dbReference type="ARBA" id="ARBA00013081"/>
    </source>
</evidence>
<dbReference type="EC" id="3.1.3.16" evidence="1"/>
<dbReference type="AlphaFoldDB" id="A0A3L6FC61"/>
<comment type="catalytic activity">
    <reaction evidence="5">
        <text>O-phospho-L-threonyl-[protein] + H2O = L-threonyl-[protein] + phosphate</text>
        <dbReference type="Rhea" id="RHEA:47004"/>
        <dbReference type="Rhea" id="RHEA-COMP:11060"/>
        <dbReference type="Rhea" id="RHEA-COMP:11605"/>
        <dbReference type="ChEBI" id="CHEBI:15377"/>
        <dbReference type="ChEBI" id="CHEBI:30013"/>
        <dbReference type="ChEBI" id="CHEBI:43474"/>
        <dbReference type="ChEBI" id="CHEBI:61977"/>
        <dbReference type="EC" id="3.1.3.16"/>
    </reaction>
</comment>
<dbReference type="GO" id="GO:0006890">
    <property type="term" value="P:retrograde vesicle-mediated transport, Golgi to endoplasmic reticulum"/>
    <property type="evidence" value="ECO:0007669"/>
    <property type="project" value="InterPro"/>
</dbReference>
<comment type="catalytic activity">
    <reaction evidence="4">
        <text>O-phospho-L-seryl-[protein] + H2O = L-seryl-[protein] + phosphate</text>
        <dbReference type="Rhea" id="RHEA:20629"/>
        <dbReference type="Rhea" id="RHEA-COMP:9863"/>
        <dbReference type="Rhea" id="RHEA-COMP:11604"/>
        <dbReference type="ChEBI" id="CHEBI:15377"/>
        <dbReference type="ChEBI" id="CHEBI:29999"/>
        <dbReference type="ChEBI" id="CHEBI:43474"/>
        <dbReference type="ChEBI" id="CHEBI:83421"/>
        <dbReference type="EC" id="3.1.3.16"/>
    </reaction>
</comment>
<comment type="caution">
    <text evidence="7">The sequence shown here is derived from an EMBL/GenBank/DDBJ whole genome shotgun (WGS) entry which is preliminary data.</text>
</comment>
<dbReference type="Pfam" id="PF00481">
    <property type="entry name" value="PP2C"/>
    <property type="match status" value="1"/>
</dbReference>
<evidence type="ECO:0000256" key="2">
    <source>
        <dbReference type="ARBA" id="ARBA00022927"/>
    </source>
</evidence>
<dbReference type="GO" id="GO:0005737">
    <property type="term" value="C:cytoplasm"/>
    <property type="evidence" value="ECO:0007669"/>
    <property type="project" value="UniProtKB-ARBA"/>
</dbReference>
<dbReference type="GO" id="GO:0015031">
    <property type="term" value="P:protein transport"/>
    <property type="evidence" value="ECO:0007669"/>
    <property type="project" value="UniProtKB-KW"/>
</dbReference>
<reference evidence="7 8" key="1">
    <citation type="journal article" date="2018" name="Nat. Genet.">
        <title>Extensive intraspecific gene order and gene structural variations between Mo17 and other maize genomes.</title>
        <authorList>
            <person name="Sun S."/>
            <person name="Zhou Y."/>
            <person name="Chen J."/>
            <person name="Shi J."/>
            <person name="Zhao H."/>
            <person name="Zhao H."/>
            <person name="Song W."/>
            <person name="Zhang M."/>
            <person name="Cui Y."/>
            <person name="Dong X."/>
            <person name="Liu H."/>
            <person name="Ma X."/>
            <person name="Jiao Y."/>
            <person name="Wang B."/>
            <person name="Wei X."/>
            <person name="Stein J.C."/>
            <person name="Glaubitz J.C."/>
            <person name="Lu F."/>
            <person name="Yu G."/>
            <person name="Liang C."/>
            <person name="Fengler K."/>
            <person name="Li B."/>
            <person name="Rafalski A."/>
            <person name="Schnable P.S."/>
            <person name="Ware D.H."/>
            <person name="Buckler E.S."/>
            <person name="Lai J."/>
        </authorList>
    </citation>
    <scope>NUCLEOTIDE SEQUENCE [LARGE SCALE GENOMIC DNA]</scope>
    <source>
        <strain evidence="8">cv. Missouri 17</strain>
        <tissue evidence="7">Seedling</tissue>
    </source>
</reference>
<name>A0A3L6FC61_MAIZE</name>
<dbReference type="GO" id="GO:0012505">
    <property type="term" value="C:endomembrane system"/>
    <property type="evidence" value="ECO:0007669"/>
    <property type="project" value="UniProtKB-SubCell"/>
</dbReference>
<proteinExistence type="predicted"/>
<dbReference type="SUPFAM" id="SSF81606">
    <property type="entry name" value="PP2C-like"/>
    <property type="match status" value="1"/>
</dbReference>